<evidence type="ECO:0000256" key="3">
    <source>
        <dbReference type="ARBA" id="ARBA00023125"/>
    </source>
</evidence>
<feature type="domain" description="LysR substrate-binding" evidence="5">
    <location>
        <begin position="49"/>
        <end position="216"/>
    </location>
</feature>
<keyword evidence="7" id="KW-1185">Reference proteome</keyword>
<name>A0ABW3XNQ8_9ACTN</name>
<dbReference type="Pfam" id="PF03466">
    <property type="entry name" value="LysR_substrate"/>
    <property type="match status" value="1"/>
</dbReference>
<organism evidence="6 7">
    <name type="scientific">Streptomyces kaempferi</name>
    <dbReference type="NCBI Taxonomy" id="333725"/>
    <lineage>
        <taxon>Bacteria</taxon>
        <taxon>Bacillati</taxon>
        <taxon>Actinomycetota</taxon>
        <taxon>Actinomycetes</taxon>
        <taxon>Kitasatosporales</taxon>
        <taxon>Streptomycetaceae</taxon>
        <taxon>Streptomyces</taxon>
    </lineage>
</organism>
<evidence type="ECO:0000259" key="5">
    <source>
        <dbReference type="Pfam" id="PF03466"/>
    </source>
</evidence>
<dbReference type="PANTHER" id="PTHR30346">
    <property type="entry name" value="TRANSCRIPTIONAL DUAL REGULATOR HCAR-RELATED"/>
    <property type="match status" value="1"/>
</dbReference>
<comment type="caution">
    <text evidence="6">The sequence shown here is derived from an EMBL/GenBank/DDBJ whole genome shotgun (WGS) entry which is preliminary data.</text>
</comment>
<keyword evidence="4" id="KW-0804">Transcription</keyword>
<comment type="similarity">
    <text evidence="1">Belongs to the LysR transcriptional regulatory family.</text>
</comment>
<dbReference type="RefSeq" id="WP_248001733.1">
    <property type="nucleotide sequence ID" value="NZ_JBHSKH010000028.1"/>
</dbReference>
<keyword evidence="2" id="KW-0805">Transcription regulation</keyword>
<dbReference type="InterPro" id="IPR005119">
    <property type="entry name" value="LysR_subst-bd"/>
</dbReference>
<dbReference type="Proteomes" id="UP001597058">
    <property type="component" value="Unassembled WGS sequence"/>
</dbReference>
<dbReference type="SUPFAM" id="SSF53850">
    <property type="entry name" value="Periplasmic binding protein-like II"/>
    <property type="match status" value="1"/>
</dbReference>
<dbReference type="PANTHER" id="PTHR30346:SF0">
    <property type="entry name" value="HCA OPERON TRANSCRIPTIONAL ACTIVATOR HCAR"/>
    <property type="match status" value="1"/>
</dbReference>
<evidence type="ECO:0000256" key="1">
    <source>
        <dbReference type="ARBA" id="ARBA00009437"/>
    </source>
</evidence>
<protein>
    <submittedName>
        <fullName evidence="6">LysR substrate-binding domain-containing protein</fullName>
    </submittedName>
</protein>
<keyword evidence="3" id="KW-0238">DNA-binding</keyword>
<dbReference type="EMBL" id="JBHTMM010000063">
    <property type="protein sequence ID" value="MFD1310912.1"/>
    <property type="molecule type" value="Genomic_DNA"/>
</dbReference>
<evidence type="ECO:0000313" key="6">
    <source>
        <dbReference type="EMBL" id="MFD1310912.1"/>
    </source>
</evidence>
<evidence type="ECO:0000256" key="4">
    <source>
        <dbReference type="ARBA" id="ARBA00023163"/>
    </source>
</evidence>
<accession>A0ABW3XNQ8</accession>
<reference evidence="7" key="1">
    <citation type="journal article" date="2019" name="Int. J. Syst. Evol. Microbiol.">
        <title>The Global Catalogue of Microorganisms (GCM) 10K type strain sequencing project: providing services to taxonomists for standard genome sequencing and annotation.</title>
        <authorList>
            <consortium name="The Broad Institute Genomics Platform"/>
            <consortium name="The Broad Institute Genome Sequencing Center for Infectious Disease"/>
            <person name="Wu L."/>
            <person name="Ma J."/>
        </authorList>
    </citation>
    <scope>NUCLEOTIDE SEQUENCE [LARGE SCALE GENOMIC DNA]</scope>
    <source>
        <strain evidence="7">CGMCC 4.7020</strain>
    </source>
</reference>
<gene>
    <name evidence="6" type="ORF">ACFQ5X_34415</name>
</gene>
<dbReference type="Gene3D" id="3.40.190.290">
    <property type="match status" value="1"/>
</dbReference>
<evidence type="ECO:0000256" key="2">
    <source>
        <dbReference type="ARBA" id="ARBA00023015"/>
    </source>
</evidence>
<evidence type="ECO:0000313" key="7">
    <source>
        <dbReference type="Proteomes" id="UP001597058"/>
    </source>
</evidence>
<proteinExistence type="inferred from homology"/>
<sequence length="225" mass="24243">MVHLTDPEPTTRGLGTTDAPAIRFGIHVTPDLAKGVIARTGARIEDFVLVPSSVRESFTQLRTRRVDVMLVKYSPHENDIAVGPPVGFDARAVLVGTDHPLASRDTVSVEEAASYDAFDRPQGFPESVWDLIVPPRTPAGTPIRRVHTLTTQEALTHTLTTTQALHFSFRSVEAGLSPRIRAVPVSDLPSAPIALAWLNGAVLPAHVRAFIRAAQAGATWVPQAT</sequence>